<dbReference type="PANTHER" id="PTHR46116">
    <property type="entry name" value="(E3-INDEPENDENT) E2 UBIQUITIN-CONJUGATING ENZYME"/>
    <property type="match status" value="1"/>
</dbReference>
<keyword evidence="1" id="KW-0808">Transferase</keyword>
<dbReference type="SUPFAM" id="SSF54495">
    <property type="entry name" value="UBC-like"/>
    <property type="match status" value="1"/>
</dbReference>
<dbReference type="AlphaFoldDB" id="A0AAD5VAT0"/>
<comment type="caution">
    <text evidence="5">The sequence shown here is derived from an EMBL/GenBank/DDBJ whole genome shotgun (WGS) entry which is preliminary data.</text>
</comment>
<dbReference type="Gene3D" id="3.10.110.10">
    <property type="entry name" value="Ubiquitin Conjugating Enzyme"/>
    <property type="match status" value="1"/>
</dbReference>
<dbReference type="Proteomes" id="UP001212997">
    <property type="component" value="Unassembled WGS sequence"/>
</dbReference>
<evidence type="ECO:0000313" key="5">
    <source>
        <dbReference type="EMBL" id="KAJ3490572.1"/>
    </source>
</evidence>
<dbReference type="CDD" id="cd23837">
    <property type="entry name" value="UBCc_UBE2O"/>
    <property type="match status" value="1"/>
</dbReference>
<feature type="region of interest" description="Disordered" evidence="3">
    <location>
        <begin position="604"/>
        <end position="649"/>
    </location>
</feature>
<evidence type="ECO:0000256" key="3">
    <source>
        <dbReference type="SAM" id="MobiDB-lite"/>
    </source>
</evidence>
<gene>
    <name evidence="5" type="ORF">NLI96_g1326</name>
</gene>
<keyword evidence="2" id="KW-0833">Ubl conjugation pathway</keyword>
<evidence type="ECO:0000256" key="1">
    <source>
        <dbReference type="ARBA" id="ARBA00022679"/>
    </source>
</evidence>
<reference evidence="5" key="1">
    <citation type="submission" date="2022-07" db="EMBL/GenBank/DDBJ databases">
        <title>Genome Sequence of Physisporinus lineatus.</title>
        <authorList>
            <person name="Buettner E."/>
        </authorList>
    </citation>
    <scope>NUCLEOTIDE SEQUENCE</scope>
    <source>
        <strain evidence="5">VT162</strain>
    </source>
</reference>
<name>A0AAD5VAT0_9APHY</name>
<sequence length="929" mass="103421">MTTAKLYQEDVVQLVEDPKSYALVVRCWHDSEELPPLSEDDAVDPLMRPLNPGEVGVSFYPQGAREILPQSKLNLIDRVYQPGDLLKKSIDDVRAGIVTSIEVQGRLEHAITREEVPGWKTSIDLQSLNDVDMGDYVICDDWVGQMFDEAVIQLAVGTIIRLPELSARLATGQKGPNILPPPAHNAHALFDFLNGPPKPGNQDTVLVVKHTVLAVAWLAINQTLSTAEAASRKRPPRFISGSDLSKLILIRRRAEQVLRVGDRVFLKDDTDTPVSSHGKVTDPAGIIHIRTLVVKETRTRVNVLWQDGTKEWLDARDTIPYLNPDEYDCWPGDHVMWKNEDGKRPAVVTSVNAVERTAKIRFTDTQTTELVSVLELDPHGYTDWAASTASDALGVHRGEFVFIHPEGTTNGSEDPMVPRIGELEDWVREIPSMTCNGQITGWRREMSTLGSRIANARGKPSAIPEGSLIVPERGDERYNWFGEVLDLRLDGTVEVVLPDSSTVVVPLNRITRLYDGIEQMEDTWGEDELEGSITASIERDQENWSTMDNEGHWITDTSNPAEWTDEDDIMEADINIRWTSSSPTAMPTSESDKSLMAILADDGHRDLSEPPEQSIPPTLRTTTPDDPKDSTGDGQDDHEENETDENPQWKRFEVLSSAPVDHAFYGSPPAQPSRAFLARLTKEYRVLSTTLPDTILVRAYEDRTDLLRSLIIGPENTPYEDAPFVIDWQLDSNFPHSPPIAHFLSWTNGNGRVNPNLYEEGKVCLSILGTWAGDKNETWSASRSSILQALVSIQGLVLVKEPWFCEPAFEKLRGTEEGIVNSRLYSEKAYVLSRGFVRRALEIPLGGLESEISWLYYTNHKLDKVLQSSRALIERSKAGSSGATEANGADTNQDLAVPRLTEGGIIMLERTLTKLEALKEAHVESGVST</sequence>
<evidence type="ECO:0000259" key="4">
    <source>
        <dbReference type="PROSITE" id="PS50127"/>
    </source>
</evidence>
<dbReference type="EMBL" id="JANAWD010000026">
    <property type="protein sequence ID" value="KAJ3490572.1"/>
    <property type="molecule type" value="Genomic_DNA"/>
</dbReference>
<dbReference type="GO" id="GO:0061631">
    <property type="term" value="F:ubiquitin conjugating enzyme activity"/>
    <property type="evidence" value="ECO:0007669"/>
    <property type="project" value="TreeGrafter"/>
</dbReference>
<feature type="domain" description="UBC core" evidence="4">
    <location>
        <begin position="675"/>
        <end position="842"/>
    </location>
</feature>
<evidence type="ECO:0000313" key="6">
    <source>
        <dbReference type="Proteomes" id="UP001212997"/>
    </source>
</evidence>
<organism evidence="5 6">
    <name type="scientific">Meripilus lineatus</name>
    <dbReference type="NCBI Taxonomy" id="2056292"/>
    <lineage>
        <taxon>Eukaryota</taxon>
        <taxon>Fungi</taxon>
        <taxon>Dikarya</taxon>
        <taxon>Basidiomycota</taxon>
        <taxon>Agaricomycotina</taxon>
        <taxon>Agaricomycetes</taxon>
        <taxon>Polyporales</taxon>
        <taxon>Meripilaceae</taxon>
        <taxon>Meripilus</taxon>
    </lineage>
</organism>
<keyword evidence="6" id="KW-1185">Reference proteome</keyword>
<dbReference type="Pfam" id="PF00179">
    <property type="entry name" value="UQ_con"/>
    <property type="match status" value="1"/>
</dbReference>
<dbReference type="SMART" id="SM00212">
    <property type="entry name" value="UBCc"/>
    <property type="match status" value="1"/>
</dbReference>
<dbReference type="InterPro" id="IPR000608">
    <property type="entry name" value="UBC"/>
</dbReference>
<evidence type="ECO:0000256" key="2">
    <source>
        <dbReference type="ARBA" id="ARBA00022786"/>
    </source>
</evidence>
<protein>
    <recommendedName>
        <fullName evidence="4">UBC core domain-containing protein</fullName>
    </recommendedName>
</protein>
<accession>A0AAD5VAT0</accession>
<dbReference type="PANTHER" id="PTHR46116:SF15">
    <property type="entry name" value="(E3-INDEPENDENT) E2 UBIQUITIN-CONJUGATING ENZYME"/>
    <property type="match status" value="1"/>
</dbReference>
<proteinExistence type="predicted"/>
<feature type="compositionally biased region" description="Acidic residues" evidence="3">
    <location>
        <begin position="634"/>
        <end position="645"/>
    </location>
</feature>
<dbReference type="InterPro" id="IPR016135">
    <property type="entry name" value="UBQ-conjugating_enzyme/RWD"/>
</dbReference>
<dbReference type="PROSITE" id="PS50127">
    <property type="entry name" value="UBC_2"/>
    <property type="match status" value="1"/>
</dbReference>